<proteinExistence type="predicted"/>
<dbReference type="EMBL" id="FNAX01000015">
    <property type="protein sequence ID" value="SDG14141.1"/>
    <property type="molecule type" value="Genomic_DNA"/>
</dbReference>
<dbReference type="AlphaFoldDB" id="A0A1G7RTQ2"/>
<evidence type="ECO:0000313" key="1">
    <source>
        <dbReference type="EMBL" id="SDG14141.1"/>
    </source>
</evidence>
<protein>
    <submittedName>
        <fullName evidence="1">Immunity protein 49</fullName>
    </submittedName>
</protein>
<dbReference type="OrthoDB" id="3476420at2"/>
<accession>A0A1G7RTQ2</accession>
<sequence>MTITVTRHSSPGPDDEGYAERLGQNMARNTAKLERSPASIDSMLGTAVLHVQARSIVDPRAARIETWEAVVTAMQVYSALFAVTGATEGTVQCRINHEVRTLPAIGPRPYADAGNWLTAFWLAVVCRDQKRLTELSQIPLDRLRSEEGAYDDYIYHWVAALQAYWSQRPGLVEELTAAMQQSHPDVATIAPRDRLQQVLYPPINLFYRFLRQDAPGFNQALTEALELHKAYWTADEDRTDDPSGMMALAPLAIACLAHDGGIPIEVESDYLPKHLLERGWLGEFEV</sequence>
<organism evidence="1 2">
    <name type="scientific">Streptomyces griseoaurantiacus</name>
    <dbReference type="NCBI Taxonomy" id="68213"/>
    <lineage>
        <taxon>Bacteria</taxon>
        <taxon>Bacillati</taxon>
        <taxon>Actinomycetota</taxon>
        <taxon>Actinomycetes</taxon>
        <taxon>Kitasatosporales</taxon>
        <taxon>Streptomycetaceae</taxon>
        <taxon>Streptomyces</taxon>
        <taxon>Streptomyces aurantiacus group</taxon>
    </lineage>
</organism>
<gene>
    <name evidence="1" type="ORF">SAMN05216260_1153</name>
</gene>
<reference evidence="1 2" key="1">
    <citation type="submission" date="2016-10" db="EMBL/GenBank/DDBJ databases">
        <authorList>
            <person name="de Groot N.N."/>
        </authorList>
    </citation>
    <scope>NUCLEOTIDE SEQUENCE [LARGE SCALE GENOMIC DNA]</scope>
    <source>
        <strain evidence="1 2">CGMCC 4.1859</strain>
    </source>
</reference>
<dbReference type="InterPro" id="IPR029074">
    <property type="entry name" value="Imm49"/>
</dbReference>
<dbReference type="Proteomes" id="UP000198614">
    <property type="component" value="Unassembled WGS sequence"/>
</dbReference>
<dbReference type="Pfam" id="PF15575">
    <property type="entry name" value="Imm49"/>
    <property type="match status" value="1"/>
</dbReference>
<name>A0A1G7RTQ2_9ACTN</name>
<evidence type="ECO:0000313" key="2">
    <source>
        <dbReference type="Proteomes" id="UP000198614"/>
    </source>
</evidence>